<dbReference type="Pfam" id="PF00534">
    <property type="entry name" value="Glycos_transf_1"/>
    <property type="match status" value="1"/>
</dbReference>
<gene>
    <name evidence="3" type="ORF">KO508_08610</name>
</gene>
<organism evidence="3 4">
    <name type="scientific">Marinobacter salexigens</name>
    <dbReference type="NCBI Taxonomy" id="1925763"/>
    <lineage>
        <taxon>Bacteria</taxon>
        <taxon>Pseudomonadati</taxon>
        <taxon>Pseudomonadota</taxon>
        <taxon>Gammaproteobacteria</taxon>
        <taxon>Pseudomonadales</taxon>
        <taxon>Marinobacteraceae</taxon>
        <taxon>Marinobacter</taxon>
    </lineage>
</organism>
<dbReference type="CDD" id="cd03811">
    <property type="entry name" value="GT4_GT28_WabH-like"/>
    <property type="match status" value="1"/>
</dbReference>
<dbReference type="RefSeq" id="WP_216007919.1">
    <property type="nucleotide sequence ID" value="NZ_JAHKPV010000015.1"/>
</dbReference>
<dbReference type="EMBL" id="JAHKPV010000015">
    <property type="protein sequence ID" value="MBU2874064.1"/>
    <property type="molecule type" value="Genomic_DNA"/>
</dbReference>
<comment type="caution">
    <text evidence="3">The sequence shown here is derived from an EMBL/GenBank/DDBJ whole genome shotgun (WGS) entry which is preliminary data.</text>
</comment>
<dbReference type="PANTHER" id="PTHR12526:SF630">
    <property type="entry name" value="GLYCOSYLTRANSFERASE"/>
    <property type="match status" value="1"/>
</dbReference>
<reference evidence="3 4" key="1">
    <citation type="submission" date="2021-05" db="EMBL/GenBank/DDBJ databases">
        <title>Draft genomes of bacteria isolated from model marine particles.</title>
        <authorList>
            <person name="Datta M.S."/>
            <person name="Schwartzman J.A."/>
            <person name="Enke T.N."/>
            <person name="Saavedra J."/>
            <person name="Cermak N."/>
            <person name="Cordero O.X."/>
        </authorList>
    </citation>
    <scope>NUCLEOTIDE SEQUENCE [LARGE SCALE GENOMIC DNA]</scope>
    <source>
        <strain evidence="3 4">D2M19</strain>
    </source>
</reference>
<evidence type="ECO:0000259" key="2">
    <source>
        <dbReference type="Pfam" id="PF13439"/>
    </source>
</evidence>
<dbReference type="InterPro" id="IPR001296">
    <property type="entry name" value="Glyco_trans_1"/>
</dbReference>
<dbReference type="InterPro" id="IPR028098">
    <property type="entry name" value="Glyco_trans_4-like_N"/>
</dbReference>
<name>A0ABS6A7M9_9GAMM</name>
<feature type="domain" description="Glycosyltransferase subfamily 4-like N-terminal" evidence="2">
    <location>
        <begin position="13"/>
        <end position="146"/>
    </location>
</feature>
<dbReference type="PANTHER" id="PTHR12526">
    <property type="entry name" value="GLYCOSYLTRANSFERASE"/>
    <property type="match status" value="1"/>
</dbReference>
<sequence length="340" mass="37308">MKVCQVMAGDGDGGLESHFVELSNGLASAGCNLVAIGHKKYRSRFEPSVKHIALDLSGGRRNPLLLGHLAWILRQEAPDIVHAQANKAVEMLAHIRVVVPGYRVGTIHNSKRSTGMFARMQTVIGVSKGVTSNLTHPDVRVVYNGIKPCSEQAVDRYAFAQTFDLRAHLPITLSVGRLVPTKAFDNLISAWQPRHGQLIIVGEGAERPTLESMIRKRGLEQCVKLAGFRSDVRAMMQVADLLVFASHREGFSYALAEALLCGLPVLSTRVPGAEEVLPPEYLVECDNVEALSDRLSGLMQNLEMAKQDQASLFDWAQQALTVDNMVAETLNVYQEVMGRK</sequence>
<dbReference type="Pfam" id="PF13439">
    <property type="entry name" value="Glyco_transf_4"/>
    <property type="match status" value="1"/>
</dbReference>
<dbReference type="Proteomes" id="UP000753376">
    <property type="component" value="Unassembled WGS sequence"/>
</dbReference>
<evidence type="ECO:0000313" key="4">
    <source>
        <dbReference type="Proteomes" id="UP000753376"/>
    </source>
</evidence>
<protein>
    <submittedName>
        <fullName evidence="3">Glycosyltransferase</fullName>
    </submittedName>
</protein>
<feature type="domain" description="Glycosyl transferase family 1" evidence="1">
    <location>
        <begin position="169"/>
        <end position="306"/>
    </location>
</feature>
<evidence type="ECO:0000259" key="1">
    <source>
        <dbReference type="Pfam" id="PF00534"/>
    </source>
</evidence>
<keyword evidence="4" id="KW-1185">Reference proteome</keyword>
<proteinExistence type="predicted"/>
<evidence type="ECO:0000313" key="3">
    <source>
        <dbReference type="EMBL" id="MBU2874064.1"/>
    </source>
</evidence>
<accession>A0ABS6A7M9</accession>